<sequence>MSENQALARLCALAGVSPRWTDVWGRTRDVAPPVLRAVLAALDLPAATPAQTADTLARWRARPPAMLTARAGGMLRVPGDTATRYAIELDDGQVAHGLAEPDGAGGLALRAPRQPGYHTLRLGSASIALAVAPPRAPTLARLLASPRPRRWGVAAQIYSLRGTADPDCGHGDFGALAELAVAAAGHGADAVALSPAHALFAAAPRRCSPYSPSTRLFLNILYADPLDTFSDAECAAARRPSSGADGPLIDWPQAAGARLAMLRRLHRGLAADDPRAAELARFRAEGGQALRDHALFEALHAANGATDWRGWPAAWRRPAAALAAGCAREHAREMDFHVFAQWLARRSLAHAQAAARAAGMGVGLIADLAVGVDPAGSQTWAQPDAMLGGLNVGAAPDLRHPGGQDWRLTACSPATLATQGYAAYIDMLRRALASAGGVRIDHVLGLARLWVIPEGAPPDQGAYLAFPVEDLLRLAALEAWRHRAVLIGENLGTVPRDFNARLRAHGVLGMDVLWLQRETGPGGAGRFRPPGRWPASAVAMTSTHDLPTLRGWWQARDLDWCVPAHEADAQRRQRDQDRRALWRQAAPPGLAATAPPAEPPCAALLSHVARSRAPLMLVPLEDLAGLAEQPNVPGCPDHPNWRRRMPATAAAMLVQPAARLALAAIAAHRGRP</sequence>
<evidence type="ECO:0000256" key="2">
    <source>
        <dbReference type="ARBA" id="ARBA00005684"/>
    </source>
</evidence>
<dbReference type="SUPFAM" id="SSF51445">
    <property type="entry name" value="(Trans)glycosidases"/>
    <property type="match status" value="1"/>
</dbReference>
<evidence type="ECO:0000256" key="6">
    <source>
        <dbReference type="ARBA" id="ARBA00022679"/>
    </source>
</evidence>
<dbReference type="InterPro" id="IPR003385">
    <property type="entry name" value="Glyco_hydro_77"/>
</dbReference>
<dbReference type="EC" id="2.4.1.25" evidence="3 10"/>
<proteinExistence type="inferred from homology"/>
<dbReference type="EMBL" id="HE965806">
    <property type="protein sequence ID" value="CCJ52587.1"/>
    <property type="molecule type" value="Genomic_DNA"/>
</dbReference>
<dbReference type="Pfam" id="PF02446">
    <property type="entry name" value="Glyco_hydro_77"/>
    <property type="match status" value="1"/>
</dbReference>
<dbReference type="PANTHER" id="PTHR32438">
    <property type="entry name" value="4-ALPHA-GLUCANOTRANSFERASE DPE1, CHLOROPLASTIC/AMYLOPLASTIC"/>
    <property type="match status" value="1"/>
</dbReference>
<keyword evidence="5 10" id="KW-0328">Glycosyltransferase</keyword>
<evidence type="ECO:0000256" key="5">
    <source>
        <dbReference type="ARBA" id="ARBA00022676"/>
    </source>
</evidence>
<comment type="catalytic activity">
    <reaction evidence="1 10">
        <text>Transfers a segment of a (1-&gt;4)-alpha-D-glucan to a new position in an acceptor, which may be glucose or a (1-&gt;4)-alpha-D-glucan.</text>
        <dbReference type="EC" id="2.4.1.25"/>
    </reaction>
</comment>
<dbReference type="Gene3D" id="3.20.20.80">
    <property type="entry name" value="Glycosidases"/>
    <property type="match status" value="1"/>
</dbReference>
<evidence type="ECO:0000313" key="11">
    <source>
        <dbReference type="EMBL" id="CCJ52587.1"/>
    </source>
</evidence>
<evidence type="ECO:0000256" key="1">
    <source>
        <dbReference type="ARBA" id="ARBA00000439"/>
    </source>
</evidence>
<protein>
    <recommendedName>
        <fullName evidence="4 10">4-alpha-glucanotransferase</fullName>
        <ecNumber evidence="3 10">2.4.1.25</ecNumber>
    </recommendedName>
    <alternativeName>
        <fullName evidence="8 10">Amylomaltase</fullName>
    </alternativeName>
    <alternativeName>
        <fullName evidence="9 10">Disproportionating enzyme</fullName>
    </alternativeName>
</protein>
<evidence type="ECO:0000256" key="8">
    <source>
        <dbReference type="ARBA" id="ARBA00031423"/>
    </source>
</evidence>
<dbReference type="NCBIfam" id="TIGR00217">
    <property type="entry name" value="malQ"/>
    <property type="match status" value="1"/>
</dbReference>
<evidence type="ECO:0000256" key="7">
    <source>
        <dbReference type="ARBA" id="ARBA00023277"/>
    </source>
</evidence>
<dbReference type="GO" id="GO:0005975">
    <property type="term" value="P:carbohydrate metabolic process"/>
    <property type="evidence" value="ECO:0007669"/>
    <property type="project" value="InterPro"/>
</dbReference>
<dbReference type="AlphaFoldDB" id="A0A0C6P1S1"/>
<evidence type="ECO:0000256" key="10">
    <source>
        <dbReference type="RuleBase" id="RU361207"/>
    </source>
</evidence>
<dbReference type="PANTHER" id="PTHR32438:SF5">
    <property type="entry name" value="4-ALPHA-GLUCANOTRANSFERASE DPE1, CHLOROPLASTIC_AMYLOPLASTIC"/>
    <property type="match status" value="1"/>
</dbReference>
<dbReference type="KEGG" id="bbh:BN112_0669"/>
<evidence type="ECO:0000313" key="12">
    <source>
        <dbReference type="Proteomes" id="UP000007564"/>
    </source>
</evidence>
<organism evidence="11 12">
    <name type="scientific">Bordetella bronchiseptica 253</name>
    <dbReference type="NCBI Taxonomy" id="568707"/>
    <lineage>
        <taxon>Bacteria</taxon>
        <taxon>Pseudomonadati</taxon>
        <taxon>Pseudomonadota</taxon>
        <taxon>Betaproteobacteria</taxon>
        <taxon>Burkholderiales</taxon>
        <taxon>Alcaligenaceae</taxon>
        <taxon>Bordetella</taxon>
    </lineage>
</organism>
<evidence type="ECO:0000256" key="4">
    <source>
        <dbReference type="ARBA" id="ARBA00020295"/>
    </source>
</evidence>
<dbReference type="GO" id="GO:0004134">
    <property type="term" value="F:4-alpha-glucanotransferase activity"/>
    <property type="evidence" value="ECO:0007669"/>
    <property type="project" value="UniProtKB-EC"/>
</dbReference>
<dbReference type="OrthoDB" id="9763489at2"/>
<name>A0A0C6P1S1_BORBO</name>
<keyword evidence="6 10" id="KW-0808">Transferase</keyword>
<evidence type="ECO:0000256" key="3">
    <source>
        <dbReference type="ARBA" id="ARBA00012560"/>
    </source>
</evidence>
<dbReference type="RefSeq" id="WP_015063846.1">
    <property type="nucleotide sequence ID" value="NC_019382.1"/>
</dbReference>
<dbReference type="InterPro" id="IPR017853">
    <property type="entry name" value="GH"/>
</dbReference>
<reference evidence="11 12" key="1">
    <citation type="journal article" date="2012" name="BMC Genomics">
        <title>Comparative genomics of the classical Bordetella subspecies: the evolution and exchange of virulence-associated diversity amongst closely related pathogens.</title>
        <authorList>
            <person name="Park J."/>
            <person name="Zhang Y."/>
            <person name="Buboltz A.M."/>
            <person name="Zhang X."/>
            <person name="Schuster S.C."/>
            <person name="Ahuja U."/>
            <person name="Liu M."/>
            <person name="Miller J.F."/>
            <person name="Sebaihia M."/>
            <person name="Bentley S.D."/>
            <person name="Parkhill J."/>
            <person name="Harvill E.T."/>
        </authorList>
    </citation>
    <scope>NUCLEOTIDE SEQUENCE [LARGE SCALE GENOMIC DNA]</scope>
    <source>
        <strain evidence="11 12">253</strain>
    </source>
</reference>
<evidence type="ECO:0000256" key="9">
    <source>
        <dbReference type="ARBA" id="ARBA00031501"/>
    </source>
</evidence>
<gene>
    <name evidence="11" type="primary">malQ</name>
    <name evidence="11" type="ORF">BN112_0669</name>
</gene>
<comment type="similarity">
    <text evidence="2 10">Belongs to the disproportionating enzyme family.</text>
</comment>
<dbReference type="Proteomes" id="UP000007564">
    <property type="component" value="Chromosome"/>
</dbReference>
<accession>A0A0C6P1S1</accession>
<dbReference type="HOGENOM" id="CLU_022072_1_0_4"/>
<keyword evidence="7 10" id="KW-0119">Carbohydrate metabolism</keyword>